<accession>A0A814IWP5</accession>
<keyword evidence="4" id="KW-0297">G-protein coupled receptor</keyword>
<dbReference type="InterPro" id="IPR017452">
    <property type="entry name" value="GPCR_Rhodpsn_7TM"/>
</dbReference>
<feature type="domain" description="G-protein coupled receptors family 1 profile" evidence="9">
    <location>
        <begin position="33"/>
        <end position="285"/>
    </location>
</feature>
<feature type="transmembrane region" description="Helical" evidence="8">
    <location>
        <begin position="53"/>
        <end position="80"/>
    </location>
</feature>
<reference evidence="10" key="1">
    <citation type="submission" date="2021-02" db="EMBL/GenBank/DDBJ databases">
        <authorList>
            <person name="Nowell W R."/>
        </authorList>
    </citation>
    <scope>NUCLEOTIDE SEQUENCE</scope>
</reference>
<dbReference type="OrthoDB" id="10042663at2759"/>
<feature type="transmembrane region" description="Helical" evidence="8">
    <location>
        <begin position="227"/>
        <end position="249"/>
    </location>
</feature>
<organism evidence="10 12">
    <name type="scientific">Adineta steineri</name>
    <dbReference type="NCBI Taxonomy" id="433720"/>
    <lineage>
        <taxon>Eukaryota</taxon>
        <taxon>Metazoa</taxon>
        <taxon>Spiralia</taxon>
        <taxon>Gnathifera</taxon>
        <taxon>Rotifera</taxon>
        <taxon>Eurotatoria</taxon>
        <taxon>Bdelloidea</taxon>
        <taxon>Adinetida</taxon>
        <taxon>Adinetidae</taxon>
        <taxon>Adineta</taxon>
    </lineage>
</organism>
<evidence type="ECO:0000256" key="6">
    <source>
        <dbReference type="ARBA" id="ARBA00023170"/>
    </source>
</evidence>
<comment type="caution">
    <text evidence="10">The sequence shown here is derived from an EMBL/GenBank/DDBJ whole genome shotgun (WGS) entry which is preliminary data.</text>
</comment>
<dbReference type="Gene3D" id="1.20.1070.10">
    <property type="entry name" value="Rhodopsin 7-helix transmembrane proteins"/>
    <property type="match status" value="1"/>
</dbReference>
<evidence type="ECO:0000256" key="2">
    <source>
        <dbReference type="ARBA" id="ARBA00022692"/>
    </source>
</evidence>
<keyword evidence="7" id="KW-0807">Transducer</keyword>
<dbReference type="PROSITE" id="PS50262">
    <property type="entry name" value="G_PROTEIN_RECEP_F1_2"/>
    <property type="match status" value="1"/>
</dbReference>
<name>A0A814IWP5_9BILA</name>
<feature type="transmembrane region" description="Helical" evidence="8">
    <location>
        <begin position="264"/>
        <end position="287"/>
    </location>
</feature>
<dbReference type="SUPFAM" id="SSF81321">
    <property type="entry name" value="Family A G protein-coupled receptor-like"/>
    <property type="match status" value="1"/>
</dbReference>
<gene>
    <name evidence="11" type="ORF">OKA104_LOCUS374</name>
    <name evidence="10" type="ORF">VCS650_LOCUS16357</name>
</gene>
<feature type="transmembrane region" description="Helical" evidence="8">
    <location>
        <begin position="134"/>
        <end position="157"/>
    </location>
</feature>
<sequence>MSSNDTTIAYLSTVQEYLQKYFSLFIITITSIGNICNFIVFLYVPPLNKHPNALFVIASSIGSFLFINIALWSTVINMFIKFNLSNQSLFWCKVYTWLYYSSGCFSFTCHCLAALGQCLLVSQKDQWQKFLTRFKAQLIIMISAIIWLLIFIPLPIYNKLVQSSSGTFSCRSSLQIISFYINYWIIIGYYLLPILLILILFILTLYNLRQLLQRRRNIEGVITRMMLIQMFIILLSGIPAAICAIYSVVTSNITKTRLRLSYEATIYLIFTLLTFLTNGISFWIYLLTSQSFRKHLREFILKFKLFNNRIKSISTINT</sequence>
<proteinExistence type="predicted"/>
<evidence type="ECO:0000256" key="4">
    <source>
        <dbReference type="ARBA" id="ARBA00023040"/>
    </source>
</evidence>
<dbReference type="Proteomes" id="UP000663891">
    <property type="component" value="Unassembled WGS sequence"/>
</dbReference>
<dbReference type="AlphaFoldDB" id="A0A814IWP5"/>
<evidence type="ECO:0000256" key="8">
    <source>
        <dbReference type="SAM" id="Phobius"/>
    </source>
</evidence>
<keyword evidence="5 8" id="KW-0472">Membrane</keyword>
<comment type="subcellular location">
    <subcellularLocation>
        <location evidence="1">Membrane</location>
        <topology evidence="1">Multi-pass membrane protein</topology>
    </subcellularLocation>
</comment>
<keyword evidence="3 8" id="KW-1133">Transmembrane helix</keyword>
<keyword evidence="2 8" id="KW-0812">Transmembrane</keyword>
<evidence type="ECO:0000256" key="1">
    <source>
        <dbReference type="ARBA" id="ARBA00004141"/>
    </source>
</evidence>
<dbReference type="GO" id="GO:0016020">
    <property type="term" value="C:membrane"/>
    <property type="evidence" value="ECO:0007669"/>
    <property type="project" value="UniProtKB-SubCell"/>
</dbReference>
<dbReference type="EMBL" id="CAJNON010000146">
    <property type="protein sequence ID" value="CAF1031498.1"/>
    <property type="molecule type" value="Genomic_DNA"/>
</dbReference>
<feature type="transmembrane region" description="Helical" evidence="8">
    <location>
        <begin position="21"/>
        <end position="44"/>
    </location>
</feature>
<evidence type="ECO:0000256" key="3">
    <source>
        <dbReference type="ARBA" id="ARBA00022989"/>
    </source>
</evidence>
<dbReference type="CDD" id="cd00637">
    <property type="entry name" value="7tm_classA_rhodopsin-like"/>
    <property type="match status" value="1"/>
</dbReference>
<dbReference type="GO" id="GO:0004930">
    <property type="term" value="F:G protein-coupled receptor activity"/>
    <property type="evidence" value="ECO:0007669"/>
    <property type="project" value="UniProtKB-KW"/>
</dbReference>
<dbReference type="PANTHER" id="PTHR24240">
    <property type="entry name" value="OPSIN"/>
    <property type="match status" value="1"/>
</dbReference>
<dbReference type="InterPro" id="IPR050125">
    <property type="entry name" value="GPCR_opsins"/>
</dbReference>
<evidence type="ECO:0000313" key="11">
    <source>
        <dbReference type="EMBL" id="CAF3481954.1"/>
    </source>
</evidence>
<dbReference type="EMBL" id="CAJOAY010000007">
    <property type="protein sequence ID" value="CAF3481954.1"/>
    <property type="molecule type" value="Genomic_DNA"/>
</dbReference>
<evidence type="ECO:0000313" key="10">
    <source>
        <dbReference type="EMBL" id="CAF1031498.1"/>
    </source>
</evidence>
<protein>
    <recommendedName>
        <fullName evidence="9">G-protein coupled receptors family 1 profile domain-containing protein</fullName>
    </recommendedName>
</protein>
<feature type="transmembrane region" description="Helical" evidence="8">
    <location>
        <begin position="177"/>
        <end position="206"/>
    </location>
</feature>
<evidence type="ECO:0000256" key="7">
    <source>
        <dbReference type="ARBA" id="ARBA00023224"/>
    </source>
</evidence>
<keyword evidence="6" id="KW-0675">Receptor</keyword>
<evidence type="ECO:0000259" key="9">
    <source>
        <dbReference type="PROSITE" id="PS50262"/>
    </source>
</evidence>
<evidence type="ECO:0000256" key="5">
    <source>
        <dbReference type="ARBA" id="ARBA00023136"/>
    </source>
</evidence>
<evidence type="ECO:0000313" key="12">
    <source>
        <dbReference type="Proteomes" id="UP000663891"/>
    </source>
</evidence>
<dbReference type="Proteomes" id="UP000663881">
    <property type="component" value="Unassembled WGS sequence"/>
</dbReference>